<organism evidence="1 2">
    <name type="scientific">Vibrio phage YC</name>
    <dbReference type="NCBI Taxonomy" id="2267403"/>
    <lineage>
        <taxon>Viruses</taxon>
        <taxon>Duplodnaviria</taxon>
        <taxon>Heunggongvirae</taxon>
        <taxon>Uroviricota</taxon>
        <taxon>Caudoviricetes</taxon>
        <taxon>Pantevenvirales</taxon>
        <taxon>Ackermannviridae</taxon>
        <taxon>Campanilevirus</taxon>
        <taxon>Campanilevirus YC</taxon>
    </lineage>
</organism>
<sequence length="224" mass="26095">MAKIDEDLLTPDEKNWPMVIKRYVAMFRKNRGVQAKINTASARDWFRQRVSKDLNHNTEAVHRQFTQWKTRGKTDQGLIGRLFLFAYDAKHKDQLPVWDAWPLVFFFNATVGDGVNWGEEGVIYLHGVNMHYLPPALRLKLFADLIRVKNDSALRDKTRLKLSWQVIKAMESNQLAKHAVKTYRADHIRSQLAEIPPKAWVVVIFMQLAKWVKGSKQDAWKGIK</sequence>
<dbReference type="Proteomes" id="UP000260311">
    <property type="component" value="Segment"/>
</dbReference>
<dbReference type="KEGG" id="vg:55608479"/>
<reference evidence="1 2" key="1">
    <citation type="submission" date="2018-05" db="EMBL/GenBank/DDBJ databases">
        <title>The genome of Vibrio coralliilyticus phage YC.</title>
        <authorList>
            <person name="Benler S."/>
        </authorList>
    </citation>
    <scope>NUCLEOTIDE SEQUENCE [LARGE SCALE GENOMIC DNA]</scope>
</reference>
<evidence type="ECO:0000313" key="1">
    <source>
        <dbReference type="EMBL" id="AXC34401.1"/>
    </source>
</evidence>
<dbReference type="GeneID" id="55608479"/>
<evidence type="ECO:0000313" key="2">
    <source>
        <dbReference type="Proteomes" id="UP000260311"/>
    </source>
</evidence>
<proteinExistence type="predicted"/>
<name>A0A384ZRY5_9CAUD</name>
<accession>A0A384ZRY5</accession>
<protein>
    <submittedName>
        <fullName evidence="1">DNA end protector</fullName>
    </submittedName>
</protein>
<dbReference type="RefSeq" id="YP_009838247.1">
    <property type="nucleotide sequence ID" value="NC_048709.1"/>
</dbReference>
<dbReference type="EMBL" id="MH375644">
    <property type="protein sequence ID" value="AXC34401.1"/>
    <property type="molecule type" value="Genomic_DNA"/>
</dbReference>
<keyword evidence="2" id="KW-1185">Reference proteome</keyword>